<dbReference type="PANTHER" id="PTHR30024:SF47">
    <property type="entry name" value="TAURINE-BINDING PERIPLASMIC PROTEIN"/>
    <property type="match status" value="1"/>
</dbReference>
<evidence type="ECO:0000256" key="4">
    <source>
        <dbReference type="ARBA" id="ARBA00022448"/>
    </source>
</evidence>
<name>A0ABN6QZ60_STRNI</name>
<organism evidence="10 11">
    <name type="scientific">Streptomyces nigrescens</name>
    <dbReference type="NCBI Taxonomy" id="1920"/>
    <lineage>
        <taxon>Bacteria</taxon>
        <taxon>Bacillati</taxon>
        <taxon>Actinomycetota</taxon>
        <taxon>Actinomycetes</taxon>
        <taxon>Kitasatosporales</taxon>
        <taxon>Streptomycetaceae</taxon>
        <taxon>Streptomyces</taxon>
    </lineage>
</organism>
<dbReference type="InterPro" id="IPR044527">
    <property type="entry name" value="NrtA/CpmA_ABC-bd_dom"/>
</dbReference>
<evidence type="ECO:0000256" key="3">
    <source>
        <dbReference type="ARBA" id="ARBA00010742"/>
    </source>
</evidence>
<evidence type="ECO:0000256" key="9">
    <source>
        <dbReference type="SAM" id="SignalP"/>
    </source>
</evidence>
<dbReference type="PANTHER" id="PTHR30024">
    <property type="entry name" value="ALIPHATIC SULFONATES-BINDING PROTEIN-RELATED"/>
    <property type="match status" value="1"/>
</dbReference>
<keyword evidence="11" id="KW-1185">Reference proteome</keyword>
<keyword evidence="10" id="KW-0449">Lipoprotein</keyword>
<evidence type="ECO:0000256" key="5">
    <source>
        <dbReference type="ARBA" id="ARBA00022475"/>
    </source>
</evidence>
<keyword evidence="6" id="KW-0997">Cell inner membrane</keyword>
<accession>A0ABN6QZ60</accession>
<keyword evidence="5" id="KW-1003">Cell membrane</keyword>
<dbReference type="InterPro" id="IPR010067">
    <property type="entry name" value="ABC_SsuA_sub-bd"/>
</dbReference>
<dbReference type="Gene3D" id="3.40.190.10">
    <property type="entry name" value="Periplasmic binding protein-like II"/>
    <property type="match status" value="2"/>
</dbReference>
<evidence type="ECO:0000256" key="1">
    <source>
        <dbReference type="ARBA" id="ARBA00004418"/>
    </source>
</evidence>
<evidence type="ECO:0000256" key="7">
    <source>
        <dbReference type="ARBA" id="ARBA00022729"/>
    </source>
</evidence>
<gene>
    <name evidence="10" type="ORF">HEK616_49940</name>
</gene>
<dbReference type="PROSITE" id="PS51257">
    <property type="entry name" value="PROKAR_LIPOPROTEIN"/>
    <property type="match status" value="1"/>
</dbReference>
<dbReference type="SUPFAM" id="SSF53850">
    <property type="entry name" value="Periplasmic binding protein-like II"/>
    <property type="match status" value="1"/>
</dbReference>
<sequence length="369" mass="38529">MSAVRHRLLAAAVSVPVLIGALGACGYGSEAKKDTSAQVAPKGPKTDGLDQIKLGFFGNTTHATPLIGLQNGQFQKELGGTEVKTSLFNAGPAEIEALNSGAIDIGWIGPSPAINGYAKSHGKSLKIISGSASGGVSLVVNPKKVKGLGDLKGKTIATPQLGNTQDVALLNFLSDKGYKVDATTGKGDVTVQRTDNKVTPTAFEQGSIDGAWVPEPTASKLVAAGGKTILDEKKLWKDGKFVITNVIVSQKFLKEHPKAVEAVLRASVNTNSWIRSHPDEAKKALNAKLAEPDVAGKALPANVLDPAFKNIDITDDPLAATLQEEADHAVKAGLLKKPDLKGIYDLTLLNKVLKSEGKQPVDDAGLGTK</sequence>
<dbReference type="CDD" id="cd13553">
    <property type="entry name" value="PBP2_NrtA_CpmA_like"/>
    <property type="match status" value="1"/>
</dbReference>
<dbReference type="Pfam" id="PF13379">
    <property type="entry name" value="NMT1_2"/>
    <property type="match status" value="1"/>
</dbReference>
<proteinExistence type="inferred from homology"/>
<feature type="signal peptide" evidence="9">
    <location>
        <begin position="1"/>
        <end position="26"/>
    </location>
</feature>
<evidence type="ECO:0000256" key="2">
    <source>
        <dbReference type="ARBA" id="ARBA00004533"/>
    </source>
</evidence>
<feature type="chain" id="PRO_5045665879" evidence="9">
    <location>
        <begin position="27"/>
        <end position="369"/>
    </location>
</feature>
<evidence type="ECO:0000313" key="11">
    <source>
        <dbReference type="Proteomes" id="UP001059597"/>
    </source>
</evidence>
<keyword evidence="4" id="KW-0813">Transport</keyword>
<evidence type="ECO:0000256" key="6">
    <source>
        <dbReference type="ARBA" id="ARBA00022519"/>
    </source>
</evidence>
<keyword evidence="8" id="KW-0472">Membrane</keyword>
<dbReference type="RefSeq" id="WP_261955091.1">
    <property type="nucleotide sequence ID" value="NZ_AP026073.1"/>
</dbReference>
<protein>
    <submittedName>
        <fullName evidence="10">Lipoprotein</fullName>
    </submittedName>
</protein>
<dbReference type="Proteomes" id="UP001059597">
    <property type="component" value="Chromosome"/>
</dbReference>
<comment type="similarity">
    <text evidence="3">Belongs to the bacterial solute-binding protein SsuA/TauA family.</text>
</comment>
<comment type="subcellular location">
    <subcellularLocation>
        <location evidence="2">Cell inner membrane</location>
    </subcellularLocation>
    <subcellularLocation>
        <location evidence="1">Periplasm</location>
    </subcellularLocation>
</comment>
<evidence type="ECO:0000313" key="10">
    <source>
        <dbReference type="EMBL" id="BDM71507.1"/>
    </source>
</evidence>
<dbReference type="NCBIfam" id="TIGR01728">
    <property type="entry name" value="SsuA_fam"/>
    <property type="match status" value="1"/>
</dbReference>
<evidence type="ECO:0000256" key="8">
    <source>
        <dbReference type="ARBA" id="ARBA00023136"/>
    </source>
</evidence>
<reference evidence="10" key="1">
    <citation type="submission" date="2022-06" db="EMBL/GenBank/DDBJ databases">
        <title>Complete genome sequence of Streptomyces nigrescens HEK616.</title>
        <authorList>
            <person name="Asamizu S."/>
            <person name="Onaka H."/>
        </authorList>
    </citation>
    <scope>NUCLEOTIDE SEQUENCE</scope>
    <source>
        <strain evidence="10">HEK616</strain>
    </source>
</reference>
<keyword evidence="7 9" id="KW-0732">Signal</keyword>
<dbReference type="EMBL" id="AP026073">
    <property type="protein sequence ID" value="BDM71507.1"/>
    <property type="molecule type" value="Genomic_DNA"/>
</dbReference>